<keyword evidence="4" id="KW-1185">Reference proteome</keyword>
<proteinExistence type="predicted"/>
<sequence length="207" mass="22705">MLPLLARRQPAGGRAPPAAPWRGETGFDVEVELRSRLRRPASRTPLTRIPLPESRLGGRSVDGSRIADIIEIEQMLARYAVGMTKDDVEAVVAVFAPDGSYSAFGERYGVADFPELVAAAPKGVFSVSTPAITFDGEDAARGEQPLCFVAQTDHSMRIGYYTDTYTRTPQGWRLQTRAMTFLRRSGARDSGRAHDPRRPAPRRTSAS</sequence>
<evidence type="ECO:0000313" key="4">
    <source>
        <dbReference type="Proteomes" id="UP000483004"/>
    </source>
</evidence>
<feature type="region of interest" description="Disordered" evidence="1">
    <location>
        <begin position="184"/>
        <end position="207"/>
    </location>
</feature>
<accession>A0A6L3W195</accession>
<dbReference type="Pfam" id="PF13577">
    <property type="entry name" value="SnoaL_4"/>
    <property type="match status" value="1"/>
</dbReference>
<name>A0A6L3W195_9ACTN</name>
<evidence type="ECO:0000259" key="2">
    <source>
        <dbReference type="Pfam" id="PF13577"/>
    </source>
</evidence>
<protein>
    <submittedName>
        <fullName evidence="3">Nuclear transport factor 2 family protein</fullName>
    </submittedName>
</protein>
<feature type="compositionally biased region" description="Basic and acidic residues" evidence="1">
    <location>
        <begin position="186"/>
        <end position="198"/>
    </location>
</feature>
<dbReference type="SUPFAM" id="SSF54427">
    <property type="entry name" value="NTF2-like"/>
    <property type="match status" value="1"/>
</dbReference>
<dbReference type="EMBL" id="WBMR01000026">
    <property type="protein sequence ID" value="KAB2383489.1"/>
    <property type="molecule type" value="Genomic_DNA"/>
</dbReference>
<dbReference type="InterPro" id="IPR032710">
    <property type="entry name" value="NTF2-like_dom_sf"/>
</dbReference>
<dbReference type="Gene3D" id="3.10.450.50">
    <property type="match status" value="1"/>
</dbReference>
<dbReference type="InterPro" id="IPR037401">
    <property type="entry name" value="SnoaL-like"/>
</dbReference>
<comment type="caution">
    <text evidence="3">The sequence shown here is derived from an EMBL/GenBank/DDBJ whole genome shotgun (WGS) entry which is preliminary data.</text>
</comment>
<evidence type="ECO:0000256" key="1">
    <source>
        <dbReference type="SAM" id="MobiDB-lite"/>
    </source>
</evidence>
<reference evidence="3 4" key="1">
    <citation type="submission" date="2019-09" db="EMBL/GenBank/DDBJ databases">
        <title>Actinomadura physcomitrii sp. nov., a novel actinomycete isolated from moss [Physcomitrium sphaericum (Ludw) Fuernr].</title>
        <authorList>
            <person name="Liu C."/>
            <person name="Zhuang X."/>
        </authorList>
    </citation>
    <scope>NUCLEOTIDE SEQUENCE [LARGE SCALE GENOMIC DNA]</scope>
    <source>
        <strain evidence="3 4">CYP1-1B</strain>
    </source>
</reference>
<feature type="domain" description="SnoaL-like" evidence="2">
    <location>
        <begin position="65"/>
        <end position="177"/>
    </location>
</feature>
<evidence type="ECO:0000313" key="3">
    <source>
        <dbReference type="EMBL" id="KAB2383489.1"/>
    </source>
</evidence>
<feature type="region of interest" description="Disordered" evidence="1">
    <location>
        <begin position="1"/>
        <end position="23"/>
    </location>
</feature>
<dbReference type="AlphaFoldDB" id="A0A6L3W195"/>
<gene>
    <name evidence="3" type="ORF">F9B16_12385</name>
</gene>
<dbReference type="Proteomes" id="UP000483004">
    <property type="component" value="Unassembled WGS sequence"/>
</dbReference>
<organism evidence="3 4">
    <name type="scientific">Actinomadura montaniterrae</name>
    <dbReference type="NCBI Taxonomy" id="1803903"/>
    <lineage>
        <taxon>Bacteria</taxon>
        <taxon>Bacillati</taxon>
        <taxon>Actinomycetota</taxon>
        <taxon>Actinomycetes</taxon>
        <taxon>Streptosporangiales</taxon>
        <taxon>Thermomonosporaceae</taxon>
        <taxon>Actinomadura</taxon>
    </lineage>
</organism>
<dbReference type="OrthoDB" id="582076at2"/>